<protein>
    <submittedName>
        <fullName evidence="1">Uncharacterized protein</fullName>
    </submittedName>
</protein>
<gene>
    <name evidence="1" type="ORF">PoB_002153700</name>
</gene>
<reference evidence="1 2" key="1">
    <citation type="journal article" date="2021" name="Elife">
        <title>Chloroplast acquisition without the gene transfer in kleptoplastic sea slugs, Plakobranchus ocellatus.</title>
        <authorList>
            <person name="Maeda T."/>
            <person name="Takahashi S."/>
            <person name="Yoshida T."/>
            <person name="Shimamura S."/>
            <person name="Takaki Y."/>
            <person name="Nagai Y."/>
            <person name="Toyoda A."/>
            <person name="Suzuki Y."/>
            <person name="Arimoto A."/>
            <person name="Ishii H."/>
            <person name="Satoh N."/>
            <person name="Nishiyama T."/>
            <person name="Hasebe M."/>
            <person name="Maruyama T."/>
            <person name="Minagawa J."/>
            <person name="Obokata J."/>
            <person name="Shigenobu S."/>
        </authorList>
    </citation>
    <scope>NUCLEOTIDE SEQUENCE [LARGE SCALE GENOMIC DNA]</scope>
</reference>
<sequence length="130" mass="14673">MLPVRRQQPGQRASVKNLTARCSRPERATQYLDYRSWLTGQEWATLSSIAIALLPRNVTTGQHLVSGLWTTKTLVIITLPEKDTPQRCENCLTTSLISYPSKVMLKIVLNRLSLKQSTSSLKSRPFSEQS</sequence>
<keyword evidence="2" id="KW-1185">Reference proteome</keyword>
<dbReference type="Proteomes" id="UP000735302">
    <property type="component" value="Unassembled WGS sequence"/>
</dbReference>
<name>A0AAV3ZKG7_9GAST</name>
<comment type="caution">
    <text evidence="1">The sequence shown here is derived from an EMBL/GenBank/DDBJ whole genome shotgun (WGS) entry which is preliminary data.</text>
</comment>
<accession>A0AAV3ZKG7</accession>
<dbReference type="EMBL" id="BLXT01002484">
    <property type="protein sequence ID" value="GFN95031.1"/>
    <property type="molecule type" value="Genomic_DNA"/>
</dbReference>
<proteinExistence type="predicted"/>
<evidence type="ECO:0000313" key="2">
    <source>
        <dbReference type="Proteomes" id="UP000735302"/>
    </source>
</evidence>
<evidence type="ECO:0000313" key="1">
    <source>
        <dbReference type="EMBL" id="GFN95031.1"/>
    </source>
</evidence>
<dbReference type="AlphaFoldDB" id="A0AAV3ZKG7"/>
<organism evidence="1 2">
    <name type="scientific">Plakobranchus ocellatus</name>
    <dbReference type="NCBI Taxonomy" id="259542"/>
    <lineage>
        <taxon>Eukaryota</taxon>
        <taxon>Metazoa</taxon>
        <taxon>Spiralia</taxon>
        <taxon>Lophotrochozoa</taxon>
        <taxon>Mollusca</taxon>
        <taxon>Gastropoda</taxon>
        <taxon>Heterobranchia</taxon>
        <taxon>Euthyneura</taxon>
        <taxon>Panpulmonata</taxon>
        <taxon>Sacoglossa</taxon>
        <taxon>Placobranchoidea</taxon>
        <taxon>Plakobranchidae</taxon>
        <taxon>Plakobranchus</taxon>
    </lineage>
</organism>